<evidence type="ECO:0000256" key="4">
    <source>
        <dbReference type="ARBA" id="ARBA00023136"/>
    </source>
</evidence>
<dbReference type="AlphaFoldDB" id="A0AAJ1JV02"/>
<proteinExistence type="inferred from homology"/>
<evidence type="ECO:0000256" key="5">
    <source>
        <dbReference type="SAM" id="SignalP"/>
    </source>
</evidence>
<keyword evidence="3 5" id="KW-0732">Signal</keyword>
<evidence type="ECO:0000313" key="6">
    <source>
        <dbReference type="EMBL" id="MDE9624368.1"/>
    </source>
</evidence>
<feature type="signal peptide" evidence="5">
    <location>
        <begin position="1"/>
        <end position="20"/>
    </location>
</feature>
<dbReference type="GO" id="GO:0034220">
    <property type="term" value="P:monoatomic ion transmembrane transport"/>
    <property type="evidence" value="ECO:0007669"/>
    <property type="project" value="InterPro"/>
</dbReference>
<dbReference type="InterPro" id="IPR033900">
    <property type="entry name" value="Gram_neg_porin_domain"/>
</dbReference>
<keyword evidence="4" id="KW-0472">Membrane</keyword>
<dbReference type="PRINTS" id="PR00182">
    <property type="entry name" value="ECOLNEIPORIN"/>
</dbReference>
<dbReference type="Proteomes" id="UP001147046">
    <property type="component" value="Unassembled WGS sequence"/>
</dbReference>
<dbReference type="InterPro" id="IPR001897">
    <property type="entry name" value="Porin_gammaproteobac"/>
</dbReference>
<organism evidence="6 7">
    <name type="scientific">Citrobacter portucalensis</name>
    <dbReference type="NCBI Taxonomy" id="1639133"/>
    <lineage>
        <taxon>Bacteria</taxon>
        <taxon>Pseudomonadati</taxon>
        <taxon>Pseudomonadota</taxon>
        <taxon>Gammaproteobacteria</taxon>
        <taxon>Enterobacterales</taxon>
        <taxon>Enterobacteriaceae</taxon>
        <taxon>Citrobacter</taxon>
        <taxon>Citrobacter freundii complex</taxon>
    </lineage>
</organism>
<comment type="similarity">
    <text evidence="2">Belongs to the Gram-negative porin family.</text>
</comment>
<dbReference type="PRINTS" id="PR00183">
    <property type="entry name" value="ECOLIPORIN"/>
</dbReference>
<evidence type="ECO:0000256" key="1">
    <source>
        <dbReference type="ARBA" id="ARBA00004571"/>
    </source>
</evidence>
<dbReference type="SUPFAM" id="SSF56935">
    <property type="entry name" value="Porins"/>
    <property type="match status" value="1"/>
</dbReference>
<dbReference type="GO" id="GO:0009279">
    <property type="term" value="C:cell outer membrane"/>
    <property type="evidence" value="ECO:0007669"/>
    <property type="project" value="UniProtKB-SubCell"/>
</dbReference>
<dbReference type="InterPro" id="IPR001702">
    <property type="entry name" value="Porin_Gram-ve"/>
</dbReference>
<dbReference type="Gene3D" id="2.40.160.10">
    <property type="entry name" value="Porin"/>
    <property type="match status" value="1"/>
</dbReference>
<comment type="subcellular location">
    <subcellularLocation>
        <location evidence="1">Cell outer membrane</location>
        <topology evidence="1">Multi-pass membrane protein</topology>
    </subcellularLocation>
</comment>
<evidence type="ECO:0000256" key="2">
    <source>
        <dbReference type="ARBA" id="ARBA00007539"/>
    </source>
</evidence>
<dbReference type="InterPro" id="IPR023614">
    <property type="entry name" value="Porin_dom_sf"/>
</dbReference>
<dbReference type="InterPro" id="IPR050298">
    <property type="entry name" value="Gram-neg_bact_OMP"/>
</dbReference>
<dbReference type="GO" id="GO:0015288">
    <property type="term" value="F:porin activity"/>
    <property type="evidence" value="ECO:0007669"/>
    <property type="project" value="InterPro"/>
</dbReference>
<comment type="caution">
    <text evidence="6">The sequence shown here is derived from an EMBL/GenBank/DDBJ whole genome shotgun (WGS) entry which is preliminary data.</text>
</comment>
<evidence type="ECO:0000313" key="7">
    <source>
        <dbReference type="Proteomes" id="UP001147046"/>
    </source>
</evidence>
<dbReference type="RefSeq" id="WP_003830085.1">
    <property type="nucleotide sequence ID" value="NZ_AP022389.1"/>
</dbReference>
<sequence>MKKSVVALAVMALGVTSVHAAEIYNKDGNKLDLYGKVKAVHSWTDGNNADETYARLGFRGETQINDQLTGYGQFESQFDASKAEGSQNGVKTRLAFAGLDYGHDVSFDYGRNYGIAYDVGAYTDTLSEFGGDSFEDADRFLTSRTSGVATLRTKNLFGAVDGLSVGAQYQGQDDTNTDPTKQHGNGYGFSLGYDNIADSGVSAIAAYTKSSITAAQKKGNTDGIWDGENAEFWGAGLKYDANAIYVATMYGESHNLLLNTREKNSQGVPQDADKAQHFEAMAAYVFDFGLRPNVGYVHTRDNNNNDLTEYVALGTDYYFNKNMVADVGYKINLLDGKDGDNKVVAGLTYQF</sequence>
<feature type="chain" id="PRO_5042615740" evidence="5">
    <location>
        <begin position="21"/>
        <end position="351"/>
    </location>
</feature>
<dbReference type="PANTHER" id="PTHR34501">
    <property type="entry name" value="PROTEIN YDDL-RELATED"/>
    <property type="match status" value="1"/>
</dbReference>
<reference evidence="6" key="1">
    <citation type="submission" date="2022-01" db="EMBL/GenBank/DDBJ databases">
        <title>Genetic Characterization of Carbapenem-resistant Citrobacter spp. from China: a multicenter study.</title>
        <authorList>
            <person name="Ye L."/>
        </authorList>
    </citation>
    <scope>NUCLEOTIDE SEQUENCE</scope>
    <source>
        <strain evidence="6">IR5464</strain>
    </source>
</reference>
<evidence type="ECO:0000256" key="3">
    <source>
        <dbReference type="ARBA" id="ARBA00022729"/>
    </source>
</evidence>
<dbReference type="EMBL" id="JAKIHV010000008">
    <property type="protein sequence ID" value="MDE9624368.1"/>
    <property type="molecule type" value="Genomic_DNA"/>
</dbReference>
<dbReference type="Pfam" id="PF00267">
    <property type="entry name" value="Porin_1"/>
    <property type="match status" value="1"/>
</dbReference>
<dbReference type="CDD" id="cd00342">
    <property type="entry name" value="gram_neg_porins"/>
    <property type="match status" value="1"/>
</dbReference>
<protein>
    <submittedName>
        <fullName evidence="6">Porin</fullName>
    </submittedName>
</protein>
<gene>
    <name evidence="6" type="ORF">L2102_13640</name>
</gene>
<name>A0AAJ1JV02_9ENTR</name>
<dbReference type="PANTHER" id="PTHR34501:SF2">
    <property type="entry name" value="OUTER MEMBRANE PORIN F-RELATED"/>
    <property type="match status" value="1"/>
</dbReference>
<accession>A0AAJ1JV02</accession>